<dbReference type="InterPro" id="IPR038078">
    <property type="entry name" value="PhoU-like_sf"/>
</dbReference>
<dbReference type="GO" id="GO:0005737">
    <property type="term" value="C:cytoplasm"/>
    <property type="evidence" value="ECO:0007669"/>
    <property type="project" value="UniProtKB-SubCell"/>
</dbReference>
<dbReference type="PIRSF" id="PIRSF003107">
    <property type="entry name" value="PhoU"/>
    <property type="match status" value="1"/>
</dbReference>
<keyword evidence="5 7" id="KW-0963">Cytoplasm</keyword>
<comment type="function">
    <text evidence="7">Plays a role in the regulation of phosphate uptake.</text>
</comment>
<dbReference type="SUPFAM" id="SSF109755">
    <property type="entry name" value="PhoU-like"/>
    <property type="match status" value="1"/>
</dbReference>
<feature type="domain" description="PhoU" evidence="8">
    <location>
        <begin position="17"/>
        <end position="103"/>
    </location>
</feature>
<feature type="domain" description="PhoU" evidence="8">
    <location>
        <begin position="118"/>
        <end position="203"/>
    </location>
</feature>
<dbReference type="PANTHER" id="PTHR42930">
    <property type="entry name" value="PHOSPHATE-SPECIFIC TRANSPORT SYSTEM ACCESSORY PROTEIN PHOU"/>
    <property type="match status" value="1"/>
</dbReference>
<evidence type="ECO:0000256" key="7">
    <source>
        <dbReference type="PIRNR" id="PIRNR003107"/>
    </source>
</evidence>
<dbReference type="InterPro" id="IPR026022">
    <property type="entry name" value="PhoU_dom"/>
</dbReference>
<evidence type="ECO:0000259" key="8">
    <source>
        <dbReference type="Pfam" id="PF01895"/>
    </source>
</evidence>
<dbReference type="PANTHER" id="PTHR42930:SF3">
    <property type="entry name" value="PHOSPHATE-SPECIFIC TRANSPORT SYSTEM ACCESSORY PROTEIN PHOU"/>
    <property type="match status" value="1"/>
</dbReference>
<dbReference type="InterPro" id="IPR028366">
    <property type="entry name" value="PhoU"/>
</dbReference>
<accession>A0A926DHW8</accession>
<evidence type="ECO:0000256" key="4">
    <source>
        <dbReference type="ARBA" id="ARBA00022448"/>
    </source>
</evidence>
<evidence type="ECO:0000256" key="2">
    <source>
        <dbReference type="ARBA" id="ARBA00008107"/>
    </source>
</evidence>
<dbReference type="GO" id="GO:0030643">
    <property type="term" value="P:intracellular phosphate ion homeostasis"/>
    <property type="evidence" value="ECO:0007669"/>
    <property type="project" value="InterPro"/>
</dbReference>
<evidence type="ECO:0000256" key="5">
    <source>
        <dbReference type="ARBA" id="ARBA00022490"/>
    </source>
</evidence>
<reference evidence="9" key="1">
    <citation type="submission" date="2020-08" db="EMBL/GenBank/DDBJ databases">
        <title>Genome public.</title>
        <authorList>
            <person name="Liu C."/>
            <person name="Sun Q."/>
        </authorList>
    </citation>
    <scope>NUCLEOTIDE SEQUENCE</scope>
    <source>
        <strain evidence="9">NSJ-63</strain>
    </source>
</reference>
<comment type="subcellular location">
    <subcellularLocation>
        <location evidence="1 7">Cytoplasm</location>
    </subcellularLocation>
</comment>
<dbReference type="RefSeq" id="WP_249279939.1">
    <property type="nucleotide sequence ID" value="NZ_JACRSS010000001.1"/>
</dbReference>
<name>A0A926DHW8_9FIRM</name>
<gene>
    <name evidence="9" type="primary">phoU</name>
    <name evidence="9" type="ORF">H8693_04380</name>
</gene>
<evidence type="ECO:0000313" key="9">
    <source>
        <dbReference type="EMBL" id="MBC8538166.1"/>
    </source>
</evidence>
<comment type="similarity">
    <text evidence="2 7">Belongs to the PhoU family.</text>
</comment>
<keyword evidence="6 7" id="KW-0592">Phosphate transport</keyword>
<keyword evidence="10" id="KW-1185">Reference proteome</keyword>
<dbReference type="Gene3D" id="1.20.58.220">
    <property type="entry name" value="Phosphate transport system protein phou homolog 2, domain 2"/>
    <property type="match status" value="1"/>
</dbReference>
<keyword evidence="4 7" id="KW-0813">Transport</keyword>
<sequence>MRTKFDEQLNQLHVDLIKMGSLCEEAITLAAQALLREPGADPQKVFSLETEIDQLEWEIESHCMRLLLRQQPMARDLRSVSAALKIISDMERIGDQAADIAELTPYIADCALQNKLHIKDMAKEAVSMVTGSVDAYVKEDLDLVQKVIDQDDTVDALFNQVKTELIELVQEKGTDAQAALDLLMAAKYFERIGDHAVNVAEWVEYSLTGVHKSSEHHPALC</sequence>
<dbReference type="AlphaFoldDB" id="A0A926DHW8"/>
<evidence type="ECO:0000313" key="10">
    <source>
        <dbReference type="Proteomes" id="UP000617951"/>
    </source>
</evidence>
<dbReference type="GO" id="GO:0045936">
    <property type="term" value="P:negative regulation of phosphate metabolic process"/>
    <property type="evidence" value="ECO:0007669"/>
    <property type="project" value="InterPro"/>
</dbReference>
<dbReference type="EMBL" id="JACRSS010000001">
    <property type="protein sequence ID" value="MBC8538166.1"/>
    <property type="molecule type" value="Genomic_DNA"/>
</dbReference>
<proteinExistence type="inferred from homology"/>
<dbReference type="Proteomes" id="UP000617951">
    <property type="component" value="Unassembled WGS sequence"/>
</dbReference>
<evidence type="ECO:0000256" key="1">
    <source>
        <dbReference type="ARBA" id="ARBA00004496"/>
    </source>
</evidence>
<comment type="subunit">
    <text evidence="3 7">Homodimer.</text>
</comment>
<dbReference type="Pfam" id="PF01895">
    <property type="entry name" value="PhoU"/>
    <property type="match status" value="2"/>
</dbReference>
<protein>
    <recommendedName>
        <fullName evidence="7">Phosphate-specific transport system accessory protein PhoU</fullName>
    </recommendedName>
</protein>
<dbReference type="FunFam" id="1.20.58.220:FF:000004">
    <property type="entry name" value="Phosphate-specific transport system accessory protein PhoU"/>
    <property type="match status" value="1"/>
</dbReference>
<organism evidence="9 10">
    <name type="scientific">Guopingia tenuis</name>
    <dbReference type="NCBI Taxonomy" id="2763656"/>
    <lineage>
        <taxon>Bacteria</taxon>
        <taxon>Bacillati</taxon>
        <taxon>Bacillota</taxon>
        <taxon>Clostridia</taxon>
        <taxon>Christensenellales</taxon>
        <taxon>Christensenellaceae</taxon>
        <taxon>Guopingia</taxon>
    </lineage>
</organism>
<dbReference type="GO" id="GO:0006817">
    <property type="term" value="P:phosphate ion transport"/>
    <property type="evidence" value="ECO:0007669"/>
    <property type="project" value="UniProtKB-KW"/>
</dbReference>
<evidence type="ECO:0000256" key="3">
    <source>
        <dbReference type="ARBA" id="ARBA00011738"/>
    </source>
</evidence>
<dbReference type="NCBIfam" id="TIGR02135">
    <property type="entry name" value="phoU_full"/>
    <property type="match status" value="1"/>
</dbReference>
<evidence type="ECO:0000256" key="6">
    <source>
        <dbReference type="ARBA" id="ARBA00022592"/>
    </source>
</evidence>
<comment type="caution">
    <text evidence="9">The sequence shown here is derived from an EMBL/GenBank/DDBJ whole genome shotgun (WGS) entry which is preliminary data.</text>
</comment>